<dbReference type="InterPro" id="IPR036390">
    <property type="entry name" value="WH_DNA-bd_sf"/>
</dbReference>
<dbReference type="InterPro" id="IPR000835">
    <property type="entry name" value="HTH_MarR-typ"/>
</dbReference>
<dbReference type="AlphaFoldDB" id="A0A5F1ZTW0"/>
<dbReference type="Pfam" id="PF01047">
    <property type="entry name" value="MarR"/>
    <property type="match status" value="1"/>
</dbReference>
<dbReference type="EMBL" id="RQER01000010">
    <property type="protein sequence ID" value="TGJ98827.1"/>
    <property type="molecule type" value="Genomic_DNA"/>
</dbReference>
<sequence>MATHYKGKPREIKVLDAYIKLSRCADSIKAMEEKFLSQHGLTSGQFGCLETLYHIGPMCQKEIGQKIFSCEGNITQIIDNLEKRSLVVRVRSEEDRRYFIINLTPAGKELIGKTFPNYVDQLKDKMSPLSDDELKQLGEICKTVGLSTQTA</sequence>
<evidence type="ECO:0000313" key="5">
    <source>
        <dbReference type="Proteomes" id="UP000297946"/>
    </source>
</evidence>
<reference evidence="3" key="1">
    <citation type="submission" date="2018-10" db="EMBL/GenBank/DDBJ databases">
        <authorList>
            <person name="Vincent A.T."/>
            <person name="Schiettekatte O."/>
            <person name="Bourhy P."/>
            <person name="Veyrier F.J."/>
            <person name="Picardeau M."/>
        </authorList>
    </citation>
    <scope>NUCLEOTIDE SEQUENCE</scope>
    <source>
        <strain evidence="3">201702690</strain>
    </source>
</reference>
<organism evidence="2 5">
    <name type="scientific">Leptospira langatensis</name>
    <dbReference type="NCBI Taxonomy" id="2484983"/>
    <lineage>
        <taxon>Bacteria</taxon>
        <taxon>Pseudomonadati</taxon>
        <taxon>Spirochaetota</taxon>
        <taxon>Spirochaetia</taxon>
        <taxon>Leptospirales</taxon>
        <taxon>Leptospiraceae</taxon>
        <taxon>Leptospira</taxon>
    </lineage>
</organism>
<feature type="domain" description="HTH marR-type" evidence="1">
    <location>
        <begin position="11"/>
        <end position="146"/>
    </location>
</feature>
<protein>
    <submittedName>
        <fullName evidence="2">MarR family transcriptional regulator</fullName>
    </submittedName>
</protein>
<evidence type="ECO:0000259" key="1">
    <source>
        <dbReference type="PROSITE" id="PS50995"/>
    </source>
</evidence>
<dbReference type="RefSeq" id="WP_135645922.1">
    <property type="nucleotide sequence ID" value="NZ_RQER01000010.1"/>
</dbReference>
<reference evidence="2 5" key="2">
    <citation type="journal article" date="2019" name="PLoS Negl. Trop. Dis.">
        <title>Revisiting the worldwide diversity of Leptospira species in the environment.</title>
        <authorList>
            <person name="Vincent A.T."/>
            <person name="Schiettekatte O."/>
            <person name="Bourhy P."/>
            <person name="Veyrier F.J."/>
            <person name="Picardeau M."/>
        </authorList>
    </citation>
    <scope>NUCLEOTIDE SEQUENCE [LARGE SCALE GENOMIC DNA]</scope>
    <source>
        <strain evidence="3">201702690</strain>
        <strain evidence="2 5">SSW18</strain>
    </source>
</reference>
<accession>A0A5F1ZTW0</accession>
<name>A0A5F1ZTW0_9LEPT</name>
<comment type="caution">
    <text evidence="2">The sequence shown here is derived from an EMBL/GenBank/DDBJ whole genome shotgun (WGS) entry which is preliminary data.</text>
</comment>
<dbReference type="Proteomes" id="UP000297946">
    <property type="component" value="Unassembled WGS sequence"/>
</dbReference>
<gene>
    <name evidence="2" type="ORF">EHO57_14990</name>
    <name evidence="3" type="ORF">EHQ53_11510</name>
</gene>
<proteinExistence type="predicted"/>
<dbReference type="PANTHER" id="PTHR33164:SF101">
    <property type="entry name" value="TRANSCRIPTIONAL REPRESSOR MPRA"/>
    <property type="match status" value="1"/>
</dbReference>
<dbReference type="EMBL" id="RQGC01000007">
    <property type="protein sequence ID" value="TGL40606.1"/>
    <property type="molecule type" value="Genomic_DNA"/>
</dbReference>
<dbReference type="OrthoDB" id="9799747at2"/>
<dbReference type="InterPro" id="IPR036388">
    <property type="entry name" value="WH-like_DNA-bd_sf"/>
</dbReference>
<evidence type="ECO:0000313" key="3">
    <source>
        <dbReference type="EMBL" id="TGL40606.1"/>
    </source>
</evidence>
<keyword evidence="4" id="KW-1185">Reference proteome</keyword>
<dbReference type="SMART" id="SM00347">
    <property type="entry name" value="HTH_MARR"/>
    <property type="match status" value="1"/>
</dbReference>
<dbReference type="GO" id="GO:0006950">
    <property type="term" value="P:response to stress"/>
    <property type="evidence" value="ECO:0007669"/>
    <property type="project" value="TreeGrafter"/>
</dbReference>
<dbReference type="SUPFAM" id="SSF46785">
    <property type="entry name" value="Winged helix' DNA-binding domain"/>
    <property type="match status" value="1"/>
</dbReference>
<dbReference type="Gene3D" id="1.10.10.10">
    <property type="entry name" value="Winged helix-like DNA-binding domain superfamily/Winged helix DNA-binding domain"/>
    <property type="match status" value="1"/>
</dbReference>
<evidence type="ECO:0000313" key="4">
    <source>
        <dbReference type="Proteomes" id="UP000297273"/>
    </source>
</evidence>
<dbReference type="PRINTS" id="PR00598">
    <property type="entry name" value="HTHMARR"/>
</dbReference>
<evidence type="ECO:0000313" key="2">
    <source>
        <dbReference type="EMBL" id="TGJ98827.1"/>
    </source>
</evidence>
<dbReference type="PROSITE" id="PS50995">
    <property type="entry name" value="HTH_MARR_2"/>
    <property type="match status" value="1"/>
</dbReference>
<dbReference type="InterPro" id="IPR039422">
    <property type="entry name" value="MarR/SlyA-like"/>
</dbReference>
<dbReference type="PANTHER" id="PTHR33164">
    <property type="entry name" value="TRANSCRIPTIONAL REGULATOR, MARR FAMILY"/>
    <property type="match status" value="1"/>
</dbReference>
<dbReference type="GO" id="GO:0003700">
    <property type="term" value="F:DNA-binding transcription factor activity"/>
    <property type="evidence" value="ECO:0007669"/>
    <property type="project" value="InterPro"/>
</dbReference>
<dbReference type="Proteomes" id="UP000297273">
    <property type="component" value="Unassembled WGS sequence"/>
</dbReference>